<evidence type="ECO:0000313" key="3">
    <source>
        <dbReference type="Proteomes" id="UP000321204"/>
    </source>
</evidence>
<protein>
    <recommendedName>
        <fullName evidence="4">Lipoprotein</fullName>
    </recommendedName>
</protein>
<keyword evidence="3" id="KW-1185">Reference proteome</keyword>
<dbReference type="RefSeq" id="WP_146781921.1">
    <property type="nucleotide sequence ID" value="NZ_BAABIO010000006.1"/>
</dbReference>
<proteinExistence type="predicted"/>
<organism evidence="2 3">
    <name type="scientific">Flavisolibacter ginsenosidimutans</name>
    <dbReference type="NCBI Taxonomy" id="661481"/>
    <lineage>
        <taxon>Bacteria</taxon>
        <taxon>Pseudomonadati</taxon>
        <taxon>Bacteroidota</taxon>
        <taxon>Chitinophagia</taxon>
        <taxon>Chitinophagales</taxon>
        <taxon>Chitinophagaceae</taxon>
        <taxon>Flavisolibacter</taxon>
    </lineage>
</organism>
<gene>
    <name evidence="2" type="ORF">FSB75_01920</name>
</gene>
<accession>A0A5B8UEG9</accession>
<evidence type="ECO:0008006" key="4">
    <source>
        <dbReference type="Google" id="ProtNLM"/>
    </source>
</evidence>
<feature type="chain" id="PRO_5022915295" description="Lipoprotein" evidence="1">
    <location>
        <begin position="24"/>
        <end position="128"/>
    </location>
</feature>
<feature type="signal peptide" evidence="1">
    <location>
        <begin position="1"/>
        <end position="23"/>
    </location>
</feature>
<name>A0A5B8UEG9_9BACT</name>
<keyword evidence="1" id="KW-0732">Signal</keyword>
<sequence>MKRFLFFSALVSAVALLSCSKQGDHGYHGSRSVTIDTTIASGTQYVLDLKTYGDADDVAAIKTQAANYTTSEIINTGSGFSAVYHFSAIADVKNPTTQQVVISVTEGNHGQSRPCKDSTLITINFKVQ</sequence>
<dbReference type="Proteomes" id="UP000321204">
    <property type="component" value="Chromosome"/>
</dbReference>
<dbReference type="EMBL" id="CP042433">
    <property type="protein sequence ID" value="QEC54706.1"/>
    <property type="molecule type" value="Genomic_DNA"/>
</dbReference>
<dbReference type="OrthoDB" id="9946296at2"/>
<dbReference type="AlphaFoldDB" id="A0A5B8UEG9"/>
<dbReference type="KEGG" id="fgg:FSB75_01920"/>
<evidence type="ECO:0000256" key="1">
    <source>
        <dbReference type="SAM" id="SignalP"/>
    </source>
</evidence>
<reference evidence="2 3" key="1">
    <citation type="journal article" date="2015" name="Int. J. Syst. Evol. Microbiol.">
        <title>Flavisolibacter ginsenosidimutans sp. nov., with ginsenoside-converting activity isolated from soil used for cultivating ginseng.</title>
        <authorList>
            <person name="Zhao Y."/>
            <person name="Liu Q."/>
            <person name="Kang M.S."/>
            <person name="Jin F."/>
            <person name="Yu H."/>
            <person name="Im W.T."/>
        </authorList>
    </citation>
    <scope>NUCLEOTIDE SEQUENCE [LARGE SCALE GENOMIC DNA]</scope>
    <source>
        <strain evidence="2 3">Gsoil 636</strain>
    </source>
</reference>
<evidence type="ECO:0000313" key="2">
    <source>
        <dbReference type="EMBL" id="QEC54706.1"/>
    </source>
</evidence>
<dbReference type="PROSITE" id="PS51257">
    <property type="entry name" value="PROKAR_LIPOPROTEIN"/>
    <property type="match status" value="1"/>
</dbReference>